<feature type="non-terminal residue" evidence="1">
    <location>
        <position position="1"/>
    </location>
</feature>
<evidence type="ECO:0000313" key="1">
    <source>
        <dbReference type="EMBL" id="KFV76811.1"/>
    </source>
</evidence>
<keyword evidence="2" id="KW-1185">Reference proteome</keyword>
<organism evidence="1 2">
    <name type="scientific">Struthio camelus australis</name>
    <dbReference type="NCBI Taxonomy" id="441894"/>
    <lineage>
        <taxon>Eukaryota</taxon>
        <taxon>Metazoa</taxon>
        <taxon>Chordata</taxon>
        <taxon>Craniata</taxon>
        <taxon>Vertebrata</taxon>
        <taxon>Euteleostomi</taxon>
        <taxon>Archelosauria</taxon>
        <taxon>Archosauria</taxon>
        <taxon>Dinosauria</taxon>
        <taxon>Saurischia</taxon>
        <taxon>Theropoda</taxon>
        <taxon>Coelurosauria</taxon>
        <taxon>Aves</taxon>
        <taxon>Palaeognathae</taxon>
        <taxon>Struthioniformes</taxon>
        <taxon>Struthionidae</taxon>
        <taxon>Struthio</taxon>
    </lineage>
</organism>
<sequence length="286" mass="30036">VQSGLLLDVVVGQGAPIFQLLASKDQPLLVRRNAFLVLDLGLHVLNGVTGLNLQGDGLASQGLHKDLHATPQAQHQVQSGLLLDVVVGQGAPIFQLLASKDQPLLVRRNAFLVLDLGLHVLNGVTGLNLQGDGLASQGLHKDLHATPQAQHKVQSGLLLDVVVGQGAPIFQLLASKDQPLLVRRNAFLVLDLGLHVLNGVTGLNLQGDGLASQGLHKDLHATSQGQNIVQSGLLLDVVVGQGAPIFQLLASKDQPLLVRRNAFLVLDLGLHVLNGVTGLNLQGDGL</sequence>
<name>A0A093H589_STRCA</name>
<dbReference type="AlphaFoldDB" id="A0A093H589"/>
<proteinExistence type="predicted"/>
<dbReference type="Proteomes" id="UP000053584">
    <property type="component" value="Unassembled WGS sequence"/>
</dbReference>
<dbReference type="EMBL" id="KL205919">
    <property type="protein sequence ID" value="KFV76811.1"/>
    <property type="molecule type" value="Genomic_DNA"/>
</dbReference>
<reference evidence="1 2" key="1">
    <citation type="submission" date="2014-04" db="EMBL/GenBank/DDBJ databases">
        <title>Genome evolution of avian class.</title>
        <authorList>
            <person name="Zhang G."/>
            <person name="Li C."/>
        </authorList>
    </citation>
    <scope>NUCLEOTIDE SEQUENCE [LARGE SCALE GENOMIC DNA]</scope>
    <source>
        <strain evidence="1">BGI_N308</strain>
    </source>
</reference>
<evidence type="ECO:0000313" key="2">
    <source>
        <dbReference type="Proteomes" id="UP000053584"/>
    </source>
</evidence>
<accession>A0A093H589</accession>
<protein>
    <submittedName>
        <fullName evidence="1">Uncharacterized protein</fullName>
    </submittedName>
</protein>
<gene>
    <name evidence="1" type="ORF">N308_04197</name>
</gene>
<feature type="non-terminal residue" evidence="1">
    <location>
        <position position="286"/>
    </location>
</feature>